<dbReference type="EMBL" id="JAGGLB010000033">
    <property type="protein sequence ID" value="MBP1995347.1"/>
    <property type="molecule type" value="Genomic_DNA"/>
</dbReference>
<dbReference type="InterPro" id="IPR024775">
    <property type="entry name" value="DinB-like"/>
</dbReference>
<feature type="domain" description="DinB-like" evidence="1">
    <location>
        <begin position="16"/>
        <end position="150"/>
    </location>
</feature>
<evidence type="ECO:0000259" key="1">
    <source>
        <dbReference type="Pfam" id="PF12867"/>
    </source>
</evidence>
<dbReference type="Gene3D" id="1.20.120.450">
    <property type="entry name" value="dinb family like domain"/>
    <property type="match status" value="1"/>
</dbReference>
<name>A0ABS4J672_9BACL</name>
<comment type="caution">
    <text evidence="2">The sequence shown here is derived from an EMBL/GenBank/DDBJ whole genome shotgun (WGS) entry which is preliminary data.</text>
</comment>
<sequence length="160" mass="18216">MSTTTDRAGSIENYLQTATKIRSIVQGLSEEQLVWQPGPGKWSINEIVGHLVDSNIVNSYRIRKIISEPVSPLATFAHDDWVSQQQFNEIALSEILDVYDALTRYNAILLRKLSEEQWLRVGMKVNEPISIAHIIDKFICNHVNEHLGQIERNKAAYSAR</sequence>
<dbReference type="Proteomes" id="UP001519287">
    <property type="component" value="Unassembled WGS sequence"/>
</dbReference>
<gene>
    <name evidence="2" type="ORF">J2Z66_006989</name>
</gene>
<organism evidence="2 3">
    <name type="scientific">Paenibacillus eucommiae</name>
    <dbReference type="NCBI Taxonomy" id="1355755"/>
    <lineage>
        <taxon>Bacteria</taxon>
        <taxon>Bacillati</taxon>
        <taxon>Bacillota</taxon>
        <taxon>Bacilli</taxon>
        <taxon>Bacillales</taxon>
        <taxon>Paenibacillaceae</taxon>
        <taxon>Paenibacillus</taxon>
    </lineage>
</organism>
<protein>
    <recommendedName>
        <fullName evidence="1">DinB-like domain-containing protein</fullName>
    </recommendedName>
</protein>
<dbReference type="InterPro" id="IPR034660">
    <property type="entry name" value="DinB/YfiT-like"/>
</dbReference>
<dbReference type="RefSeq" id="WP_209977155.1">
    <property type="nucleotide sequence ID" value="NZ_JAGGLB010000033.1"/>
</dbReference>
<dbReference type="SUPFAM" id="SSF109854">
    <property type="entry name" value="DinB/YfiT-like putative metalloenzymes"/>
    <property type="match status" value="1"/>
</dbReference>
<proteinExistence type="predicted"/>
<accession>A0ABS4J672</accession>
<reference evidence="2 3" key="1">
    <citation type="submission" date="2021-03" db="EMBL/GenBank/DDBJ databases">
        <title>Genomic Encyclopedia of Type Strains, Phase IV (KMG-IV): sequencing the most valuable type-strain genomes for metagenomic binning, comparative biology and taxonomic classification.</title>
        <authorList>
            <person name="Goeker M."/>
        </authorList>
    </citation>
    <scope>NUCLEOTIDE SEQUENCE [LARGE SCALE GENOMIC DNA]</scope>
    <source>
        <strain evidence="2 3">DSM 26048</strain>
    </source>
</reference>
<dbReference type="Pfam" id="PF12867">
    <property type="entry name" value="DinB_2"/>
    <property type="match status" value="1"/>
</dbReference>
<keyword evidence="3" id="KW-1185">Reference proteome</keyword>
<evidence type="ECO:0000313" key="2">
    <source>
        <dbReference type="EMBL" id="MBP1995347.1"/>
    </source>
</evidence>
<evidence type="ECO:0000313" key="3">
    <source>
        <dbReference type="Proteomes" id="UP001519287"/>
    </source>
</evidence>